<accession>A0A1I7X6R5</accession>
<dbReference type="WBParaSite" id="Hba_13308">
    <property type="protein sequence ID" value="Hba_13308"/>
    <property type="gene ID" value="Hba_13308"/>
</dbReference>
<proteinExistence type="predicted"/>
<reference evidence="2" key="1">
    <citation type="submission" date="2016-11" db="UniProtKB">
        <authorList>
            <consortium name="WormBaseParasite"/>
        </authorList>
    </citation>
    <scope>IDENTIFICATION</scope>
</reference>
<protein>
    <submittedName>
        <fullName evidence="2">FAS1 domain-containing protein</fullName>
    </submittedName>
</protein>
<name>A0A1I7X6R5_HETBA</name>
<dbReference type="Proteomes" id="UP000095283">
    <property type="component" value="Unplaced"/>
</dbReference>
<keyword evidence="1" id="KW-1185">Reference proteome</keyword>
<evidence type="ECO:0000313" key="1">
    <source>
        <dbReference type="Proteomes" id="UP000095283"/>
    </source>
</evidence>
<dbReference type="AlphaFoldDB" id="A0A1I7X6R5"/>
<sequence length="32" mass="3402">MTLVISPSPDSIASFLDLVDTSVTHILVPVFS</sequence>
<evidence type="ECO:0000313" key="2">
    <source>
        <dbReference type="WBParaSite" id="Hba_13308"/>
    </source>
</evidence>
<organism evidence="1 2">
    <name type="scientific">Heterorhabditis bacteriophora</name>
    <name type="common">Entomopathogenic nematode worm</name>
    <dbReference type="NCBI Taxonomy" id="37862"/>
    <lineage>
        <taxon>Eukaryota</taxon>
        <taxon>Metazoa</taxon>
        <taxon>Ecdysozoa</taxon>
        <taxon>Nematoda</taxon>
        <taxon>Chromadorea</taxon>
        <taxon>Rhabditida</taxon>
        <taxon>Rhabditina</taxon>
        <taxon>Rhabditomorpha</taxon>
        <taxon>Strongyloidea</taxon>
        <taxon>Heterorhabditidae</taxon>
        <taxon>Heterorhabditis</taxon>
    </lineage>
</organism>